<dbReference type="InterPro" id="IPR032675">
    <property type="entry name" value="LRR_dom_sf"/>
</dbReference>
<evidence type="ECO:0000313" key="3">
    <source>
        <dbReference type="WBParaSite" id="ALUE_0000721301-mRNA-1"/>
    </source>
</evidence>
<dbReference type="Proteomes" id="UP000036681">
    <property type="component" value="Unplaced"/>
</dbReference>
<proteinExistence type="predicted"/>
<dbReference type="AlphaFoldDB" id="A0A0M3HVZ1"/>
<accession>A0A0M3HVZ1</accession>
<protein>
    <submittedName>
        <fullName evidence="3">Protein phosphatase 1 regulatory subunit 22</fullName>
    </submittedName>
</protein>
<sequence>MANTDKGDCAVDHTGDSHDDDNEQNEQPEREAVQKNQFDLNEWEDDATEIRAEMELEVVERGTPESWRHKSSLAVLFGCWIRLHYFMGEAPITWWYMRMSYRCIVCCYSIDLTQCRVDAIPDLSRFKSLQELVLRTNLLVTLNENLSVVTLTELDLYDNQIEVCFNVILIVFIGHRVL</sequence>
<dbReference type="Gene3D" id="3.80.10.10">
    <property type="entry name" value="Ribonuclease Inhibitor"/>
    <property type="match status" value="1"/>
</dbReference>
<evidence type="ECO:0000313" key="2">
    <source>
        <dbReference type="Proteomes" id="UP000036681"/>
    </source>
</evidence>
<dbReference type="WBParaSite" id="ALUE_0000721301-mRNA-1">
    <property type="protein sequence ID" value="ALUE_0000721301-mRNA-1"/>
    <property type="gene ID" value="ALUE_0000721301"/>
</dbReference>
<name>A0A0M3HVZ1_ASCLU</name>
<evidence type="ECO:0000256" key="1">
    <source>
        <dbReference type="SAM" id="MobiDB-lite"/>
    </source>
</evidence>
<dbReference type="SUPFAM" id="SSF52058">
    <property type="entry name" value="L domain-like"/>
    <property type="match status" value="1"/>
</dbReference>
<feature type="compositionally biased region" description="Basic and acidic residues" evidence="1">
    <location>
        <begin position="1"/>
        <end position="17"/>
    </location>
</feature>
<organism evidence="2 3">
    <name type="scientific">Ascaris lumbricoides</name>
    <name type="common">Giant roundworm</name>
    <dbReference type="NCBI Taxonomy" id="6252"/>
    <lineage>
        <taxon>Eukaryota</taxon>
        <taxon>Metazoa</taxon>
        <taxon>Ecdysozoa</taxon>
        <taxon>Nematoda</taxon>
        <taxon>Chromadorea</taxon>
        <taxon>Rhabditida</taxon>
        <taxon>Spirurina</taxon>
        <taxon>Ascaridomorpha</taxon>
        <taxon>Ascaridoidea</taxon>
        <taxon>Ascarididae</taxon>
        <taxon>Ascaris</taxon>
    </lineage>
</organism>
<keyword evidence="2" id="KW-1185">Reference proteome</keyword>
<feature type="region of interest" description="Disordered" evidence="1">
    <location>
        <begin position="1"/>
        <end position="36"/>
    </location>
</feature>
<reference evidence="3" key="1">
    <citation type="submission" date="2017-02" db="UniProtKB">
        <authorList>
            <consortium name="WormBaseParasite"/>
        </authorList>
    </citation>
    <scope>IDENTIFICATION</scope>
</reference>